<reference evidence="6" key="2">
    <citation type="submission" date="2025-09" db="UniProtKB">
        <authorList>
            <consortium name="Ensembl"/>
        </authorList>
    </citation>
    <scope>IDENTIFICATION</scope>
</reference>
<keyword evidence="1 4" id="KW-0732">Signal</keyword>
<feature type="region of interest" description="Disordered" evidence="3">
    <location>
        <begin position="183"/>
        <end position="202"/>
    </location>
</feature>
<feature type="signal peptide" evidence="4">
    <location>
        <begin position="1"/>
        <end position="17"/>
    </location>
</feature>
<dbReference type="InterPro" id="IPR050514">
    <property type="entry name" value="WAP_four-disulfide_core"/>
</dbReference>
<dbReference type="CDD" id="cd00199">
    <property type="entry name" value="WAP"/>
    <property type="match status" value="2"/>
</dbReference>
<dbReference type="Ensembl" id="ENSACDT00005027697.1">
    <property type="protein sequence ID" value="ENSACDP00005023151.1"/>
    <property type="gene ID" value="ENSACDG00005016796.1"/>
</dbReference>
<feature type="domain" description="WAP" evidence="5">
    <location>
        <begin position="512"/>
        <end position="558"/>
    </location>
</feature>
<feature type="compositionally biased region" description="Low complexity" evidence="3">
    <location>
        <begin position="92"/>
        <end position="111"/>
    </location>
</feature>
<dbReference type="AlphaFoldDB" id="A0A8B9EK20"/>
<dbReference type="SUPFAM" id="SSF57256">
    <property type="entry name" value="Elafin-like"/>
    <property type="match status" value="4"/>
</dbReference>
<dbReference type="Proteomes" id="UP000694521">
    <property type="component" value="Unplaced"/>
</dbReference>
<evidence type="ECO:0000313" key="6">
    <source>
        <dbReference type="Ensembl" id="ENSACDP00005023151.1"/>
    </source>
</evidence>
<dbReference type="InterPro" id="IPR008197">
    <property type="entry name" value="WAP_dom"/>
</dbReference>
<feature type="chain" id="PRO_5033990031" description="WAP domain-containing protein" evidence="4">
    <location>
        <begin position="18"/>
        <end position="682"/>
    </location>
</feature>
<dbReference type="PRINTS" id="PR00003">
    <property type="entry name" value="4DISULPHCORE"/>
</dbReference>
<evidence type="ECO:0000256" key="4">
    <source>
        <dbReference type="SAM" id="SignalP"/>
    </source>
</evidence>
<dbReference type="SMART" id="SM00217">
    <property type="entry name" value="WAP"/>
    <property type="match status" value="4"/>
</dbReference>
<feature type="region of interest" description="Disordered" evidence="3">
    <location>
        <begin position="92"/>
        <end position="135"/>
    </location>
</feature>
<feature type="compositionally biased region" description="Polar residues" evidence="3">
    <location>
        <begin position="210"/>
        <end position="221"/>
    </location>
</feature>
<evidence type="ECO:0000256" key="3">
    <source>
        <dbReference type="SAM" id="MobiDB-lite"/>
    </source>
</evidence>
<feature type="region of interest" description="Disordered" evidence="3">
    <location>
        <begin position="432"/>
        <end position="457"/>
    </location>
</feature>
<accession>A0A8B9EK20</accession>
<dbReference type="GO" id="GO:0019731">
    <property type="term" value="P:antibacterial humoral response"/>
    <property type="evidence" value="ECO:0007669"/>
    <property type="project" value="TreeGrafter"/>
</dbReference>
<feature type="compositionally biased region" description="Low complexity" evidence="3">
    <location>
        <begin position="612"/>
        <end position="627"/>
    </location>
</feature>
<dbReference type="PANTHER" id="PTHR19441">
    <property type="entry name" value="WHEY ACDIC PROTEIN WAP"/>
    <property type="match status" value="1"/>
</dbReference>
<evidence type="ECO:0000259" key="5">
    <source>
        <dbReference type="PROSITE" id="PS51390"/>
    </source>
</evidence>
<dbReference type="InterPro" id="IPR036645">
    <property type="entry name" value="Elafin-like_sf"/>
</dbReference>
<evidence type="ECO:0000256" key="1">
    <source>
        <dbReference type="ARBA" id="ARBA00022729"/>
    </source>
</evidence>
<keyword evidence="2" id="KW-1015">Disulfide bond</keyword>
<feature type="region of interest" description="Disordered" evidence="3">
    <location>
        <begin position="18"/>
        <end position="49"/>
    </location>
</feature>
<feature type="region of interest" description="Disordered" evidence="3">
    <location>
        <begin position="210"/>
        <end position="238"/>
    </location>
</feature>
<feature type="region of interest" description="Disordered" evidence="3">
    <location>
        <begin position="267"/>
        <end position="309"/>
    </location>
</feature>
<protein>
    <recommendedName>
        <fullName evidence="5">WAP domain-containing protein</fullName>
    </recommendedName>
</protein>
<evidence type="ECO:0000313" key="7">
    <source>
        <dbReference type="Proteomes" id="UP000694521"/>
    </source>
</evidence>
<dbReference type="PANTHER" id="PTHR19441:SF30">
    <property type="entry name" value="ELAFIN"/>
    <property type="match status" value="1"/>
</dbReference>
<name>A0A8B9EK20_ANSCY</name>
<feature type="domain" description="WAP" evidence="5">
    <location>
        <begin position="463"/>
        <end position="511"/>
    </location>
</feature>
<feature type="domain" description="WAP" evidence="5">
    <location>
        <begin position="630"/>
        <end position="678"/>
    </location>
</feature>
<dbReference type="GO" id="GO:0004867">
    <property type="term" value="F:serine-type endopeptidase inhibitor activity"/>
    <property type="evidence" value="ECO:0007669"/>
    <property type="project" value="TreeGrafter"/>
</dbReference>
<reference evidence="6" key="1">
    <citation type="submission" date="2025-08" db="UniProtKB">
        <authorList>
            <consortium name="Ensembl"/>
        </authorList>
    </citation>
    <scope>IDENTIFICATION</scope>
</reference>
<proteinExistence type="predicted"/>
<dbReference type="GO" id="GO:0045087">
    <property type="term" value="P:innate immune response"/>
    <property type="evidence" value="ECO:0007669"/>
    <property type="project" value="TreeGrafter"/>
</dbReference>
<dbReference type="PROSITE" id="PS51390">
    <property type="entry name" value="WAP"/>
    <property type="match status" value="3"/>
</dbReference>
<dbReference type="GO" id="GO:0005615">
    <property type="term" value="C:extracellular space"/>
    <property type="evidence" value="ECO:0007669"/>
    <property type="project" value="TreeGrafter"/>
</dbReference>
<dbReference type="Gene3D" id="4.10.75.10">
    <property type="entry name" value="Elafin-like"/>
    <property type="match status" value="4"/>
</dbReference>
<evidence type="ECO:0000256" key="2">
    <source>
        <dbReference type="ARBA" id="ARBA00023157"/>
    </source>
</evidence>
<sequence>MCGTGTWVLLVRAMARASPSPAPRAPSPAAEICPWQEPEGATGREPHTSLPHPCPNLPLCCPHPCPIPPQPAQTWSPLLLLPCSPVHLAAPRRSPGSLPLSRPPCSSSQSQRELRSPQTSPKGPTGSGGHCGDSTHRLPQLSHVLFPCWGFAGSRVWGAPPTSPGLAARGSPVTWKGCVEDAPATGQEPGTALGVSPRPDCSRPALPWSQHRTATGRSSLASPRAAGFKSQLAGHSGTAPCSTMMPGAGTLVLVLLTLCVELPPAPAQQQRAGDHGAAPAASPPPRRAPRGRRPPATPPAPGKAGECPAAGSGPLRPTRLYCLSDHSCPGAEKCCRRGKVRACLLPATESPGYCPRAGPSGASCGASCGNDTACGPAEKCCARSCCARCLPAEPGEAPAPRPLGTGGWWPQEPSLPEPGGCLALGWKSRVADPRVHSPPSLRGDTRVLGGQRAPSRSLSLCPPPAKPGLCPRKRARRGAAACPSRCADDRDCPGDRKCCFSGCGLACTSPHTAKPGVCPVVLRGSLGPCEELCDTDGDCPGARKCCSTGCGHVCKPPTEGKADRAAGGARPRHVPILSPATLTPPCWVQHPFCPPSALGAAPHPAPPGGRGAHPPAGRAAPSPAPSLHVRPARPGLCPPAAAGVGAGECLILCLEDKDCPPSQKCCLRDCGRACVPPLQGTA</sequence>
<dbReference type="Pfam" id="PF00095">
    <property type="entry name" value="WAP"/>
    <property type="match status" value="4"/>
</dbReference>
<organism evidence="6 7">
    <name type="scientific">Anser cygnoides</name>
    <name type="common">Swan goose</name>
    <dbReference type="NCBI Taxonomy" id="8845"/>
    <lineage>
        <taxon>Eukaryota</taxon>
        <taxon>Metazoa</taxon>
        <taxon>Chordata</taxon>
        <taxon>Craniata</taxon>
        <taxon>Vertebrata</taxon>
        <taxon>Euteleostomi</taxon>
        <taxon>Archelosauria</taxon>
        <taxon>Archosauria</taxon>
        <taxon>Dinosauria</taxon>
        <taxon>Saurischia</taxon>
        <taxon>Theropoda</taxon>
        <taxon>Coelurosauria</taxon>
        <taxon>Aves</taxon>
        <taxon>Neognathae</taxon>
        <taxon>Galloanserae</taxon>
        <taxon>Anseriformes</taxon>
        <taxon>Anatidae</taxon>
        <taxon>Anserinae</taxon>
        <taxon>Anser</taxon>
    </lineage>
</organism>
<feature type="region of interest" description="Disordered" evidence="3">
    <location>
        <begin position="602"/>
        <end position="627"/>
    </location>
</feature>
<keyword evidence="7" id="KW-1185">Reference proteome</keyword>